<evidence type="ECO:0000313" key="7">
    <source>
        <dbReference type="EMBL" id="MRD49580.1"/>
    </source>
</evidence>
<dbReference type="Gene3D" id="3.90.380.10">
    <property type="entry name" value="Naphthalene 1,2-dioxygenase Alpha Subunit, Chain A, domain 1"/>
    <property type="match status" value="1"/>
</dbReference>
<dbReference type="GO" id="GO:0051537">
    <property type="term" value="F:2 iron, 2 sulfur cluster binding"/>
    <property type="evidence" value="ECO:0007669"/>
    <property type="project" value="UniProtKB-KW"/>
</dbReference>
<evidence type="ECO:0000256" key="5">
    <source>
        <dbReference type="ARBA" id="ARBA00023014"/>
    </source>
</evidence>
<sequence>MNAASRPRGKTMKAEENDLLTRTDAGTAMGELMREFWMPALLSKELPAPDAPPARVRLLGEDLVAFRDSSGRVGLLDAFCPHRRAELYFGRNEAGGLRCIYHGWKFDAGGRCVDVPTDSCTPAQMQRLSTTAYPTQERGGIVWAWMGKGEPHALPPAMAFTVVPGEHTYVSKCLMRCNYLQALEGSIDYSHISFLHKEGETSSDVFGIGDMIRYSDEDGRPTLFAERTDYGLQIGARRDAGAENAYWRVARWLLPCFVIVPTAPGNVSRINLFIPINDENCWWYRIRWHQDRPLTAAELDSYRDVGEDYAPLVPGSYLPRGSRENDYLQDRALQRRASFTGIRSAQLQDLAVQESQGRVHDRSREKLMPSDMPIAQCRRMLLEAVRSHQSERQLPPSASRPELFGGYAFAVTRPRRMTFDEVRSSL</sequence>
<proteinExistence type="predicted"/>
<evidence type="ECO:0000256" key="3">
    <source>
        <dbReference type="ARBA" id="ARBA00023002"/>
    </source>
</evidence>
<keyword evidence="8" id="KW-1185">Reference proteome</keyword>
<keyword evidence="4" id="KW-0408">Iron</keyword>
<reference evidence="7 8" key="1">
    <citation type="submission" date="2019-11" db="EMBL/GenBank/DDBJ databases">
        <title>Caenimonas koreensis gen. nov., sp. nov., isolated from activated sludge.</title>
        <authorList>
            <person name="Seung H.R."/>
        </authorList>
    </citation>
    <scope>NUCLEOTIDE SEQUENCE [LARGE SCALE GENOMIC DNA]</scope>
    <source>
        <strain evidence="7 8">EMB320</strain>
    </source>
</reference>
<dbReference type="Pfam" id="PF00355">
    <property type="entry name" value="Rieske"/>
    <property type="match status" value="1"/>
</dbReference>
<dbReference type="OrthoDB" id="9790995at2"/>
<accession>A0A844AYF1</accession>
<organism evidence="7 8">
    <name type="scientific">Caenimonas koreensis DSM 17982</name>
    <dbReference type="NCBI Taxonomy" id="1121255"/>
    <lineage>
        <taxon>Bacteria</taxon>
        <taxon>Pseudomonadati</taxon>
        <taxon>Pseudomonadota</taxon>
        <taxon>Betaproteobacteria</taxon>
        <taxon>Burkholderiales</taxon>
        <taxon>Comamonadaceae</taxon>
        <taxon>Caenimonas</taxon>
    </lineage>
</organism>
<dbReference type="EMBL" id="WJBU01000027">
    <property type="protein sequence ID" value="MRD49580.1"/>
    <property type="molecule type" value="Genomic_DNA"/>
</dbReference>
<dbReference type="Gene3D" id="2.102.10.10">
    <property type="entry name" value="Rieske [2Fe-2S] iron-sulphur domain"/>
    <property type="match status" value="1"/>
</dbReference>
<dbReference type="InterPro" id="IPR050584">
    <property type="entry name" value="Cholesterol_7-desaturase"/>
</dbReference>
<feature type="domain" description="Rieske" evidence="6">
    <location>
        <begin position="37"/>
        <end position="144"/>
    </location>
</feature>
<dbReference type="InterPro" id="IPR017941">
    <property type="entry name" value="Rieske_2Fe-2S"/>
</dbReference>
<dbReference type="InterPro" id="IPR036922">
    <property type="entry name" value="Rieske_2Fe-2S_sf"/>
</dbReference>
<evidence type="ECO:0000256" key="4">
    <source>
        <dbReference type="ARBA" id="ARBA00023004"/>
    </source>
</evidence>
<dbReference type="Pfam" id="PF19301">
    <property type="entry name" value="LigXa_C"/>
    <property type="match status" value="1"/>
</dbReference>
<keyword evidence="5" id="KW-0411">Iron-sulfur</keyword>
<keyword evidence="2" id="KW-0479">Metal-binding</keyword>
<dbReference type="GO" id="GO:0005506">
    <property type="term" value="F:iron ion binding"/>
    <property type="evidence" value="ECO:0007669"/>
    <property type="project" value="InterPro"/>
</dbReference>
<protein>
    <submittedName>
        <fullName evidence="7">Rieske 2Fe-2S domain-containing protein</fullName>
    </submittedName>
</protein>
<evidence type="ECO:0000256" key="2">
    <source>
        <dbReference type="ARBA" id="ARBA00022723"/>
    </source>
</evidence>
<dbReference type="AlphaFoldDB" id="A0A844AYF1"/>
<evidence type="ECO:0000256" key="1">
    <source>
        <dbReference type="ARBA" id="ARBA00022714"/>
    </source>
</evidence>
<dbReference type="Proteomes" id="UP000487350">
    <property type="component" value="Unassembled WGS sequence"/>
</dbReference>
<keyword evidence="3" id="KW-0560">Oxidoreductase</keyword>
<evidence type="ECO:0000313" key="8">
    <source>
        <dbReference type="Proteomes" id="UP000487350"/>
    </source>
</evidence>
<gene>
    <name evidence="7" type="ORF">GHT07_20095</name>
</gene>
<keyword evidence="1" id="KW-0001">2Fe-2S</keyword>
<dbReference type="InterPro" id="IPR015881">
    <property type="entry name" value="ARHD_Rieske_2Fe_2S"/>
</dbReference>
<dbReference type="SUPFAM" id="SSF50022">
    <property type="entry name" value="ISP domain"/>
    <property type="match status" value="1"/>
</dbReference>
<comment type="caution">
    <text evidence="7">The sequence shown here is derived from an EMBL/GenBank/DDBJ whole genome shotgun (WGS) entry which is preliminary data.</text>
</comment>
<dbReference type="InterPro" id="IPR045623">
    <property type="entry name" value="LigXa_C"/>
</dbReference>
<dbReference type="GO" id="GO:0016491">
    <property type="term" value="F:oxidoreductase activity"/>
    <property type="evidence" value="ECO:0007669"/>
    <property type="project" value="UniProtKB-KW"/>
</dbReference>
<name>A0A844AYF1_9BURK</name>
<dbReference type="SUPFAM" id="SSF55961">
    <property type="entry name" value="Bet v1-like"/>
    <property type="match status" value="1"/>
</dbReference>
<dbReference type="PROSITE" id="PS00570">
    <property type="entry name" value="RING_HYDROXYL_ALPHA"/>
    <property type="match status" value="1"/>
</dbReference>
<dbReference type="PANTHER" id="PTHR21266">
    <property type="entry name" value="IRON-SULFUR DOMAIN CONTAINING PROTEIN"/>
    <property type="match status" value="1"/>
</dbReference>
<dbReference type="PROSITE" id="PS51296">
    <property type="entry name" value="RIESKE"/>
    <property type="match status" value="1"/>
</dbReference>
<evidence type="ECO:0000259" key="6">
    <source>
        <dbReference type="PROSITE" id="PS51296"/>
    </source>
</evidence>
<dbReference type="PANTHER" id="PTHR21266:SF59">
    <property type="entry name" value="BLR4922 PROTEIN"/>
    <property type="match status" value="1"/>
</dbReference>